<dbReference type="Pfam" id="PF03330">
    <property type="entry name" value="DPBB_1"/>
    <property type="match status" value="1"/>
</dbReference>
<dbReference type="GO" id="GO:0000270">
    <property type="term" value="P:peptidoglycan metabolic process"/>
    <property type="evidence" value="ECO:0007669"/>
    <property type="project" value="UniProtKB-UniRule"/>
</dbReference>
<feature type="transmembrane region" description="Helical" evidence="5">
    <location>
        <begin position="21"/>
        <end position="47"/>
    </location>
</feature>
<dbReference type="Gene3D" id="2.40.40.10">
    <property type="entry name" value="RlpA-like domain"/>
    <property type="match status" value="1"/>
</dbReference>
<dbReference type="PANTHER" id="PTHR34183:SF1">
    <property type="entry name" value="ENDOLYTIC PEPTIDOGLYCAN TRANSGLYCOSYLASE RLPA"/>
    <property type="match status" value="1"/>
</dbReference>
<dbReference type="NCBIfam" id="TIGR00413">
    <property type="entry name" value="rlpA"/>
    <property type="match status" value="1"/>
</dbReference>
<dbReference type="SUPFAM" id="SSF50685">
    <property type="entry name" value="Barwin-like endoglucanases"/>
    <property type="match status" value="1"/>
</dbReference>
<dbReference type="EC" id="4.2.2.-" evidence="3"/>
<evidence type="ECO:0000256" key="5">
    <source>
        <dbReference type="SAM" id="Phobius"/>
    </source>
</evidence>
<dbReference type="Proteomes" id="UP000002274">
    <property type="component" value="Chromosome"/>
</dbReference>
<dbReference type="GO" id="GO:0071555">
    <property type="term" value="P:cell wall organization"/>
    <property type="evidence" value="ECO:0007669"/>
    <property type="project" value="UniProtKB-KW"/>
</dbReference>
<name>A2CBX3_PROM3</name>
<dbReference type="PANTHER" id="PTHR34183">
    <property type="entry name" value="ENDOLYTIC PEPTIDOGLYCAN TRANSGLYCOSYLASE RLPA"/>
    <property type="match status" value="1"/>
</dbReference>
<dbReference type="KEGG" id="pmf:P9303_22481"/>
<dbReference type="CDD" id="cd22268">
    <property type="entry name" value="DPBB_RlpA-like"/>
    <property type="match status" value="1"/>
</dbReference>
<keyword evidence="5" id="KW-0472">Membrane</keyword>
<accession>A2CBX3</accession>
<dbReference type="InterPro" id="IPR012997">
    <property type="entry name" value="RplA"/>
</dbReference>
<sequence>MVEGRIPAGDDFFSSFKCRLLLMKFSVSLLVLAGVCSSSAALLPAFARDLDLDKKVTREQVKKALLERISLLATPLSANQGSSDQGSADVATGLTVDSVVETPQALPIVPVAKLNRPVKPTPTVVQVSTGEASWYGPGFFGNRTASGEVFRPGTMTAAHRSLPFGTKVRVTNLWNDRSAVVTINDRGPFIAHRVIDLAHGAAHELGLISSGIAQVRLEVLR</sequence>
<dbReference type="GO" id="GO:0008932">
    <property type="term" value="F:lytic endotransglycosylase activity"/>
    <property type="evidence" value="ECO:0007669"/>
    <property type="project" value="UniProtKB-UniRule"/>
</dbReference>
<dbReference type="STRING" id="59922.P9303_22481"/>
<evidence type="ECO:0000259" key="6">
    <source>
        <dbReference type="Pfam" id="PF03330"/>
    </source>
</evidence>
<dbReference type="InterPro" id="IPR009009">
    <property type="entry name" value="RlpA-like_DPBB"/>
</dbReference>
<reference evidence="7 8" key="1">
    <citation type="journal article" date="2007" name="PLoS Genet.">
        <title>Patterns and implications of gene gain and loss in the evolution of Prochlorococcus.</title>
        <authorList>
            <person name="Kettler G.C."/>
            <person name="Martiny A.C."/>
            <person name="Huang K."/>
            <person name="Zucker J."/>
            <person name="Coleman M.L."/>
            <person name="Rodrigue S."/>
            <person name="Chen F."/>
            <person name="Lapidus A."/>
            <person name="Ferriera S."/>
            <person name="Johnson J."/>
            <person name="Steglich C."/>
            <person name="Church G.M."/>
            <person name="Richardson P."/>
            <person name="Chisholm S.W."/>
        </authorList>
    </citation>
    <scope>NUCLEOTIDE SEQUENCE [LARGE SCALE GENOMIC DNA]</scope>
    <source>
        <strain evidence="7 8">MIT 9303</strain>
    </source>
</reference>
<keyword evidence="7" id="KW-0449">Lipoprotein</keyword>
<comment type="function">
    <text evidence="3">Lytic transglycosylase with a strong preference for naked glycan strands that lack stem peptides.</text>
</comment>
<dbReference type="InterPro" id="IPR034718">
    <property type="entry name" value="RlpA"/>
</dbReference>
<evidence type="ECO:0000256" key="2">
    <source>
        <dbReference type="ARBA" id="ARBA00023316"/>
    </source>
</evidence>
<evidence type="ECO:0000313" key="8">
    <source>
        <dbReference type="Proteomes" id="UP000002274"/>
    </source>
</evidence>
<protein>
    <recommendedName>
        <fullName evidence="3">Probable endolytic peptidoglycan transglycosylase RlpA</fullName>
        <ecNumber evidence="3">4.2.2.-</ecNumber>
    </recommendedName>
</protein>
<feature type="domain" description="RlpA-like protein double-psi beta-barrel" evidence="6">
    <location>
        <begin position="128"/>
        <end position="216"/>
    </location>
</feature>
<evidence type="ECO:0000313" key="7">
    <source>
        <dbReference type="EMBL" id="ABM78983.1"/>
    </source>
</evidence>
<organism evidence="7 8">
    <name type="scientific">Prochlorococcus marinus (strain MIT 9303)</name>
    <dbReference type="NCBI Taxonomy" id="59922"/>
    <lineage>
        <taxon>Bacteria</taxon>
        <taxon>Bacillati</taxon>
        <taxon>Cyanobacteriota</taxon>
        <taxon>Cyanophyceae</taxon>
        <taxon>Synechococcales</taxon>
        <taxon>Prochlorococcaceae</taxon>
        <taxon>Prochlorococcus</taxon>
    </lineage>
</organism>
<proteinExistence type="inferred from homology"/>
<keyword evidence="5" id="KW-0812">Transmembrane</keyword>
<evidence type="ECO:0000256" key="1">
    <source>
        <dbReference type="ARBA" id="ARBA00023239"/>
    </source>
</evidence>
<evidence type="ECO:0000256" key="3">
    <source>
        <dbReference type="HAMAP-Rule" id="MF_02071"/>
    </source>
</evidence>
<keyword evidence="2 3" id="KW-0961">Cell wall biogenesis/degradation</keyword>
<keyword evidence="1 3" id="KW-0456">Lyase</keyword>
<dbReference type="EMBL" id="CP000554">
    <property type="protein sequence ID" value="ABM78983.1"/>
    <property type="molecule type" value="Genomic_DNA"/>
</dbReference>
<dbReference type="InterPro" id="IPR036908">
    <property type="entry name" value="RlpA-like_sf"/>
</dbReference>
<dbReference type="AlphaFoldDB" id="A2CBX3"/>
<dbReference type="HOGENOM" id="CLU_042923_6_2_3"/>
<gene>
    <name evidence="3 7" type="primary">rlpA</name>
    <name evidence="7" type="ordered locus">P9303_22481</name>
</gene>
<comment type="similarity">
    <text evidence="3 4">Belongs to the RlpA family.</text>
</comment>
<keyword evidence="5" id="KW-1133">Transmembrane helix</keyword>
<evidence type="ECO:0000256" key="4">
    <source>
        <dbReference type="RuleBase" id="RU003495"/>
    </source>
</evidence>
<dbReference type="HAMAP" id="MF_02071">
    <property type="entry name" value="RlpA"/>
    <property type="match status" value="1"/>
</dbReference>